<dbReference type="GO" id="GO:0036149">
    <property type="term" value="P:phosphatidylinositol acyl-chain remodeling"/>
    <property type="evidence" value="ECO:0007669"/>
    <property type="project" value="TreeGrafter"/>
</dbReference>
<dbReference type="Pfam" id="PF16076">
    <property type="entry name" value="Acyltransf_C"/>
    <property type="match status" value="2"/>
</dbReference>
<accession>A0A238C580</accession>
<evidence type="ECO:0000256" key="4">
    <source>
        <dbReference type="SAM" id="Phobius"/>
    </source>
</evidence>
<dbReference type="GO" id="GO:0016746">
    <property type="term" value="F:acyltransferase activity"/>
    <property type="evidence" value="ECO:0007669"/>
    <property type="project" value="UniProtKB-KW"/>
</dbReference>
<dbReference type="PANTHER" id="PTHR10983">
    <property type="entry name" value="1-ACYLGLYCEROL-3-PHOSPHATE ACYLTRANSFERASE-RELATED"/>
    <property type="match status" value="1"/>
</dbReference>
<organism evidence="6 7">
    <name type="scientific">Onchocerca flexuosa</name>
    <dbReference type="NCBI Taxonomy" id="387005"/>
    <lineage>
        <taxon>Eukaryota</taxon>
        <taxon>Metazoa</taxon>
        <taxon>Ecdysozoa</taxon>
        <taxon>Nematoda</taxon>
        <taxon>Chromadorea</taxon>
        <taxon>Rhabditida</taxon>
        <taxon>Spirurina</taxon>
        <taxon>Spiruromorpha</taxon>
        <taxon>Filarioidea</taxon>
        <taxon>Onchocercidae</taxon>
        <taxon>Onchocerca</taxon>
    </lineage>
</organism>
<gene>
    <name evidence="6" type="ORF">X798_00691</name>
</gene>
<dbReference type="GO" id="GO:0005783">
    <property type="term" value="C:endoplasmic reticulum"/>
    <property type="evidence" value="ECO:0007669"/>
    <property type="project" value="TreeGrafter"/>
</dbReference>
<dbReference type="InterPro" id="IPR032098">
    <property type="entry name" value="Acyltransf_C"/>
</dbReference>
<dbReference type="SUPFAM" id="SSF69593">
    <property type="entry name" value="Glycerol-3-phosphate (1)-acyltransferase"/>
    <property type="match status" value="1"/>
</dbReference>
<evidence type="ECO:0000256" key="3">
    <source>
        <dbReference type="ARBA" id="ARBA00023315"/>
    </source>
</evidence>
<name>A0A238C580_9BILA</name>
<keyword evidence="2 6" id="KW-0808">Transferase</keyword>
<feature type="transmembrane region" description="Helical" evidence="4">
    <location>
        <begin position="434"/>
        <end position="456"/>
    </location>
</feature>
<evidence type="ECO:0000256" key="2">
    <source>
        <dbReference type="ARBA" id="ARBA00022679"/>
    </source>
</evidence>
<evidence type="ECO:0000259" key="5">
    <source>
        <dbReference type="SMART" id="SM00563"/>
    </source>
</evidence>
<dbReference type="InterPro" id="IPR002123">
    <property type="entry name" value="Plipid/glycerol_acylTrfase"/>
</dbReference>
<feature type="transmembrane region" description="Helical" evidence="4">
    <location>
        <begin position="462"/>
        <end position="485"/>
    </location>
</feature>
<dbReference type="PANTHER" id="PTHR10983:SF16">
    <property type="entry name" value="LYSOCARDIOLIPIN ACYLTRANSFERASE 1"/>
    <property type="match status" value="1"/>
</dbReference>
<keyword evidence="7" id="KW-1185">Reference proteome</keyword>
<keyword evidence="4" id="KW-0472">Membrane</keyword>
<keyword evidence="4" id="KW-1133">Transmembrane helix</keyword>
<dbReference type="Pfam" id="PF01553">
    <property type="entry name" value="Acyltransferase"/>
    <property type="match status" value="1"/>
</dbReference>
<dbReference type="EMBL" id="KZ269978">
    <property type="protein sequence ID" value="OZC12170.1"/>
    <property type="molecule type" value="Genomic_DNA"/>
</dbReference>
<dbReference type="SMART" id="SM00563">
    <property type="entry name" value="PlsC"/>
    <property type="match status" value="1"/>
</dbReference>
<dbReference type="OrthoDB" id="186786at2759"/>
<keyword evidence="4" id="KW-0812">Transmembrane</keyword>
<proteinExistence type="inferred from homology"/>
<reference evidence="6 7" key="1">
    <citation type="submission" date="2015-12" db="EMBL/GenBank/DDBJ databases">
        <title>Draft genome of the nematode, Onchocerca flexuosa.</title>
        <authorList>
            <person name="Mitreva M."/>
        </authorList>
    </citation>
    <scope>NUCLEOTIDE SEQUENCE [LARGE SCALE GENOMIC DNA]</scope>
    <source>
        <strain evidence="6">Red Deer</strain>
    </source>
</reference>
<dbReference type="CDD" id="cd07990">
    <property type="entry name" value="LPLAT_LCLAT1-like"/>
    <property type="match status" value="2"/>
</dbReference>
<feature type="domain" description="Phospholipid/glycerol acyltransferase" evidence="5">
    <location>
        <begin position="201"/>
        <end position="325"/>
    </location>
</feature>
<evidence type="ECO:0000313" key="6">
    <source>
        <dbReference type="EMBL" id="OZC12170.1"/>
    </source>
</evidence>
<keyword evidence="3 6" id="KW-0012">Acyltransferase</keyword>
<sequence length="496" mass="58417">MQCAAYLFLERNYKNDMHTISDMITYYKDLGRHYQILFFPEGTDRGERAAKHSDEFAIQHGLPIYNFVLHPRTTGFSYIIQLMRQRNYLKNVYDITVGYPDKIVSSELELLQKGCFPHSVHFDVTKYNENDLPNDNYGLIDWINKIWREKENRLEKFYKADSLHRKFLHSNEKIIWPGLIEIIFGARITVSGIKIDHNEPALIIMNHRTCLDWLFFWNALIRIDPWLLTSQKISLKAVIRHLPGAGWAMTLNAYLFLTRRFEKDQAHIEEMIDYYANSKHAYQLLLFPEGTDKDYRATERSRQFALKQGLVHYNYVLHPRTTGFTVMLRKMRQVDYVKTIYDVTVAYADAIVQSEFELVSNGSCPKNIHFHVSKVNVDSLPEKDDESIAQWLANRWKAKEEKLAQFYNSDDVERRVFKIDSDCDKVFKLTTKSIVVYGAVMTYWLFTSVFLIYVFLYYPLQYLLVLLTLTIFIGSQFLIGGFEYIPIQAAKRTIYS</sequence>
<protein>
    <submittedName>
        <fullName evidence="6">Acyltransferase</fullName>
    </submittedName>
</protein>
<dbReference type="Proteomes" id="UP000242913">
    <property type="component" value="Unassembled WGS sequence"/>
</dbReference>
<comment type="similarity">
    <text evidence="1">Belongs to the 1-acyl-sn-glycerol-3-phosphate acyltransferase family.</text>
</comment>
<dbReference type="AlphaFoldDB" id="A0A238C580"/>
<evidence type="ECO:0000256" key="1">
    <source>
        <dbReference type="ARBA" id="ARBA00008655"/>
    </source>
</evidence>
<evidence type="ECO:0000313" key="7">
    <source>
        <dbReference type="Proteomes" id="UP000242913"/>
    </source>
</evidence>